<dbReference type="EMBL" id="KN822014">
    <property type="protein sequence ID" value="KIM67044.1"/>
    <property type="molecule type" value="Genomic_DNA"/>
</dbReference>
<dbReference type="Proteomes" id="UP000053989">
    <property type="component" value="Unassembled WGS sequence"/>
</dbReference>
<keyword evidence="2" id="KW-1185">Reference proteome</keyword>
<protein>
    <submittedName>
        <fullName evidence="1">Uncharacterized protein</fullName>
    </submittedName>
</protein>
<dbReference type="AlphaFoldDB" id="A0A0C3EFE8"/>
<dbReference type="HOGENOM" id="CLU_006241_2_0_1"/>
<sequence length="501" mass="57070">MDLFKQLQPVSEDTLHYTVYPPAALQDKVSAASLVARIDSFVSNLLPNFLWHRDSLQLKVVPDTNAGRGENKYILEGYMRIGDCVDDEWCAVWLLRDVSSSWDVVISVNDSDGEFLLIEAADFLPKWVNPSNAVNRVWIYGSRLHLIPLSHVSAPNKKRHRPRMAAVMDEDDESPTDDSYVTVDDALSLVRDTTIDTLAPKEVEDATWKRVSNYPDAARLHVHSTKAYLPIDIARALSVDPSLVQKPVETFYTRDAMQLRAAHRMTRFPPRPNVLRNIRMTRTAYAQLMCQKFYPPKIFGSFEERENTDAWRWRDIGMKLACGFEMLFQESKNRATIALNQASSSPEARKDAFRLTAGYKSYISKLTSTGYFRNEIEGSKLWNDLEDKASEVYIEAVRESESSRPSFAMTFNSALARAPEMLLDSDGPDDSDEWMKLDASSFDEVLTRSFEKDQNAMDLDSEAGEENRFVRKQSDKMHDLAAKIEQFVHGDGDLEGARFEE</sequence>
<reference evidence="1 2" key="1">
    <citation type="submission" date="2014-04" db="EMBL/GenBank/DDBJ databases">
        <authorList>
            <consortium name="DOE Joint Genome Institute"/>
            <person name="Kuo A."/>
            <person name="Kohler A."/>
            <person name="Nagy L.G."/>
            <person name="Floudas D."/>
            <person name="Copeland A."/>
            <person name="Barry K.W."/>
            <person name="Cichocki N."/>
            <person name="Veneault-Fourrey C."/>
            <person name="LaButti K."/>
            <person name="Lindquist E.A."/>
            <person name="Lipzen A."/>
            <person name="Lundell T."/>
            <person name="Morin E."/>
            <person name="Murat C."/>
            <person name="Sun H."/>
            <person name="Tunlid A."/>
            <person name="Henrissat B."/>
            <person name="Grigoriev I.V."/>
            <person name="Hibbett D.S."/>
            <person name="Martin F."/>
            <person name="Nordberg H.P."/>
            <person name="Cantor M.N."/>
            <person name="Hua S.X."/>
        </authorList>
    </citation>
    <scope>NUCLEOTIDE SEQUENCE [LARGE SCALE GENOMIC DNA]</scope>
    <source>
        <strain evidence="1 2">Foug A</strain>
    </source>
</reference>
<dbReference type="GO" id="GO:0005634">
    <property type="term" value="C:nucleus"/>
    <property type="evidence" value="ECO:0007669"/>
    <property type="project" value="TreeGrafter"/>
</dbReference>
<accession>A0A0C3EFE8</accession>
<name>A0A0C3EFE8_9AGAM</name>
<dbReference type="InParanoid" id="A0A0C3EFE8"/>
<reference evidence="2" key="2">
    <citation type="submission" date="2015-01" db="EMBL/GenBank/DDBJ databases">
        <title>Evolutionary Origins and Diversification of the Mycorrhizal Mutualists.</title>
        <authorList>
            <consortium name="DOE Joint Genome Institute"/>
            <consortium name="Mycorrhizal Genomics Consortium"/>
            <person name="Kohler A."/>
            <person name="Kuo A."/>
            <person name="Nagy L.G."/>
            <person name="Floudas D."/>
            <person name="Copeland A."/>
            <person name="Barry K.W."/>
            <person name="Cichocki N."/>
            <person name="Veneault-Fourrey C."/>
            <person name="LaButti K."/>
            <person name="Lindquist E.A."/>
            <person name="Lipzen A."/>
            <person name="Lundell T."/>
            <person name="Morin E."/>
            <person name="Murat C."/>
            <person name="Riley R."/>
            <person name="Ohm R."/>
            <person name="Sun H."/>
            <person name="Tunlid A."/>
            <person name="Henrissat B."/>
            <person name="Grigoriev I.V."/>
            <person name="Hibbett D.S."/>
            <person name="Martin F."/>
        </authorList>
    </citation>
    <scope>NUCLEOTIDE SEQUENCE [LARGE SCALE GENOMIC DNA]</scope>
    <source>
        <strain evidence="2">Foug A</strain>
    </source>
</reference>
<proteinExistence type="predicted"/>
<evidence type="ECO:0000313" key="2">
    <source>
        <dbReference type="Proteomes" id="UP000053989"/>
    </source>
</evidence>
<dbReference type="Pfam" id="PF07093">
    <property type="entry name" value="SGT1"/>
    <property type="match status" value="1"/>
</dbReference>
<dbReference type="PANTHER" id="PTHR13060">
    <property type="entry name" value="SGT1 PROTEIN HSGT1 SUPPRESSOR OF GCR2"/>
    <property type="match status" value="1"/>
</dbReference>
<dbReference type="InterPro" id="IPR010770">
    <property type="entry name" value="Ecd"/>
</dbReference>
<dbReference type="STRING" id="1036808.A0A0C3EFE8"/>
<organism evidence="1 2">
    <name type="scientific">Scleroderma citrinum Foug A</name>
    <dbReference type="NCBI Taxonomy" id="1036808"/>
    <lineage>
        <taxon>Eukaryota</taxon>
        <taxon>Fungi</taxon>
        <taxon>Dikarya</taxon>
        <taxon>Basidiomycota</taxon>
        <taxon>Agaricomycotina</taxon>
        <taxon>Agaricomycetes</taxon>
        <taxon>Agaricomycetidae</taxon>
        <taxon>Boletales</taxon>
        <taxon>Sclerodermatineae</taxon>
        <taxon>Sclerodermataceae</taxon>
        <taxon>Scleroderma</taxon>
    </lineage>
</organism>
<dbReference type="PANTHER" id="PTHR13060:SF0">
    <property type="entry name" value="PROTEIN ECDYSONELESS HOMOLOG"/>
    <property type="match status" value="1"/>
</dbReference>
<gene>
    <name evidence="1" type="ORF">SCLCIDRAFT_1210513</name>
</gene>
<dbReference type="OrthoDB" id="27237at2759"/>
<evidence type="ECO:0000313" key="1">
    <source>
        <dbReference type="EMBL" id="KIM67044.1"/>
    </source>
</evidence>